<organism evidence="1 2">
    <name type="scientific">Pseudomonas fulva</name>
    <dbReference type="NCBI Taxonomy" id="47880"/>
    <lineage>
        <taxon>Bacteria</taxon>
        <taxon>Pseudomonadati</taxon>
        <taxon>Pseudomonadota</taxon>
        <taxon>Gammaproteobacteria</taxon>
        <taxon>Pseudomonadales</taxon>
        <taxon>Pseudomonadaceae</taxon>
        <taxon>Pseudomonas</taxon>
    </lineage>
</organism>
<dbReference type="SUPFAM" id="SSF47598">
    <property type="entry name" value="Ribbon-helix-helix"/>
    <property type="match status" value="1"/>
</dbReference>
<protein>
    <submittedName>
        <fullName evidence="1">Chromosome partitioning protein ParB</fullName>
    </submittedName>
</protein>
<dbReference type="OrthoDB" id="5956886at2"/>
<evidence type="ECO:0000313" key="2">
    <source>
        <dbReference type="Proteomes" id="UP000032068"/>
    </source>
</evidence>
<evidence type="ECO:0000313" key="1">
    <source>
        <dbReference type="EMBL" id="KIP99929.1"/>
    </source>
</evidence>
<sequence>MSNKRIAIGARPLANPDAEAWIVQGSLDDIVNARPYSARLTLDITPALRTRIKRTAFDRGITMAAMLRDVLEDAFPEGSS</sequence>
<reference evidence="1 2" key="1">
    <citation type="submission" date="2014-12" db="EMBL/GenBank/DDBJ databases">
        <title>16Stimator: statistical estimation of ribosomal gene copy numbers from draft genome assemblies.</title>
        <authorList>
            <person name="Perisin M.A."/>
            <person name="Vetter M."/>
            <person name="Gilbert J.A."/>
            <person name="Bergelson J."/>
        </authorList>
    </citation>
    <scope>NUCLEOTIDE SEQUENCE [LARGE SCALE GENOMIC DNA]</scope>
    <source>
        <strain evidence="1 2">MEJ086</strain>
    </source>
</reference>
<proteinExistence type="predicted"/>
<name>A0A0D0J310_9PSED</name>
<gene>
    <name evidence="1" type="ORF">RU08_13030</name>
</gene>
<dbReference type="EMBL" id="JXQW01000031">
    <property type="protein sequence ID" value="KIP99929.1"/>
    <property type="molecule type" value="Genomic_DNA"/>
</dbReference>
<comment type="caution">
    <text evidence="1">The sequence shown here is derived from an EMBL/GenBank/DDBJ whole genome shotgun (WGS) entry which is preliminary data.</text>
</comment>
<dbReference type="GO" id="GO:0006355">
    <property type="term" value="P:regulation of DNA-templated transcription"/>
    <property type="evidence" value="ECO:0007669"/>
    <property type="project" value="InterPro"/>
</dbReference>
<dbReference type="Proteomes" id="UP000032068">
    <property type="component" value="Unassembled WGS sequence"/>
</dbReference>
<dbReference type="InterPro" id="IPR010985">
    <property type="entry name" value="Ribbon_hlx_hlx"/>
</dbReference>
<dbReference type="RefSeq" id="WP_042554255.1">
    <property type="nucleotide sequence ID" value="NZ_JXQW01000031.1"/>
</dbReference>
<dbReference type="AlphaFoldDB" id="A0A0D0J310"/>
<accession>A0A0D0J310</accession>